<dbReference type="InterPro" id="IPR011626">
    <property type="entry name" value="Alpha-macroglobulin_TED"/>
</dbReference>
<dbReference type="Pfam" id="PF07677">
    <property type="entry name" value="A2M_recep"/>
    <property type="match status" value="1"/>
</dbReference>
<dbReference type="SUPFAM" id="SSF48239">
    <property type="entry name" value="Terpenoid cyclases/Protein prenyltransferases"/>
    <property type="match status" value="1"/>
</dbReference>
<dbReference type="Proteomes" id="UP000887581">
    <property type="component" value="Unplaced"/>
</dbReference>
<reference evidence="3" key="1">
    <citation type="submission" date="2022-11" db="UniProtKB">
        <authorList>
            <consortium name="WormBaseParasite"/>
        </authorList>
    </citation>
    <scope>IDENTIFICATION</scope>
</reference>
<dbReference type="InterPro" id="IPR008930">
    <property type="entry name" value="Terpenoid_cyclase/PrenylTrfase"/>
</dbReference>
<dbReference type="GO" id="GO:0005615">
    <property type="term" value="C:extracellular space"/>
    <property type="evidence" value="ECO:0007669"/>
    <property type="project" value="InterPro"/>
</dbReference>
<accession>A0A915PMF3</accession>
<dbReference type="AlphaFoldDB" id="A0A915PMF3"/>
<dbReference type="Gene3D" id="1.50.10.20">
    <property type="match status" value="1"/>
</dbReference>
<dbReference type="Pfam" id="PF07678">
    <property type="entry name" value="TED_complement"/>
    <property type="match status" value="1"/>
</dbReference>
<dbReference type="SMART" id="SM01361">
    <property type="entry name" value="A2M_recep"/>
    <property type="match status" value="1"/>
</dbReference>
<dbReference type="WBParaSite" id="sdigi.contig180.g5755.t1">
    <property type="protein sequence ID" value="sdigi.contig180.g5755.t1"/>
    <property type="gene ID" value="sdigi.contig180.g5755"/>
</dbReference>
<name>A0A915PMF3_9BILA</name>
<dbReference type="PANTHER" id="PTHR11412">
    <property type="entry name" value="MACROGLOBULIN / COMPLEMENT"/>
    <property type="match status" value="1"/>
</dbReference>
<sequence>MGQEKPKDTQHYFYQSRPADVEMTAYVLLTYMIRDDTEKALPLVRWLTSQRNALGGFSSTQDTVIALQALAAYSAKVYTTELNVSILITNGEDKQNFTVTTDNAIVLQGYQLTNLDEKLELLARGHGIVLAQLQYSYHRSSMRDDLPFYCTKEVRELQSGNRLQLDLCCNYTKLDSRSNMAVAEIDALSGFRFDGDQLGNLMDITDLQRAELDKEDTRMNLYFNPIGSTPVCLSLYSDMVYQISEQKPAQVVLFDYYDPEQQVKTTYTAKQTRSLQDACPECWPTVEVLEKSTGILSVRAEASLTSSITMSHVIIMFALLITIRL</sequence>
<protein>
    <submittedName>
        <fullName evidence="3">Alpha-macroglobulin receptor-binding domain-containing protein</fullName>
    </submittedName>
</protein>
<organism evidence="2 3">
    <name type="scientific">Setaria digitata</name>
    <dbReference type="NCBI Taxonomy" id="48799"/>
    <lineage>
        <taxon>Eukaryota</taxon>
        <taxon>Metazoa</taxon>
        <taxon>Ecdysozoa</taxon>
        <taxon>Nematoda</taxon>
        <taxon>Chromadorea</taxon>
        <taxon>Rhabditida</taxon>
        <taxon>Spirurina</taxon>
        <taxon>Spiruromorpha</taxon>
        <taxon>Filarioidea</taxon>
        <taxon>Setariidae</taxon>
        <taxon>Setaria</taxon>
    </lineage>
</organism>
<proteinExistence type="predicted"/>
<evidence type="ECO:0000313" key="3">
    <source>
        <dbReference type="WBParaSite" id="sdigi.contig180.g5755.t1"/>
    </source>
</evidence>
<dbReference type="InterPro" id="IPR050473">
    <property type="entry name" value="A2M/Complement_sys"/>
</dbReference>
<dbReference type="Gene3D" id="2.60.40.690">
    <property type="entry name" value="Alpha-macroglobulin, receptor-binding domain"/>
    <property type="match status" value="1"/>
</dbReference>
<evidence type="ECO:0000259" key="1">
    <source>
        <dbReference type="SMART" id="SM01361"/>
    </source>
</evidence>
<dbReference type="InterPro" id="IPR009048">
    <property type="entry name" value="A-macroglobulin_rcpt-bd"/>
</dbReference>
<dbReference type="InterPro" id="IPR036595">
    <property type="entry name" value="A-macroglobulin_rcpt-bd_sf"/>
</dbReference>
<keyword evidence="2" id="KW-1185">Reference proteome</keyword>
<dbReference type="SUPFAM" id="SSF49410">
    <property type="entry name" value="Alpha-macroglobulin receptor domain"/>
    <property type="match status" value="1"/>
</dbReference>
<feature type="domain" description="Alpha-macroglobulin receptor-binding" evidence="1">
    <location>
        <begin position="178"/>
        <end position="267"/>
    </location>
</feature>
<dbReference type="PANTHER" id="PTHR11412:SF175">
    <property type="entry name" value="TEP (THIOLESTER CONTAINING PROTEIN)"/>
    <property type="match status" value="1"/>
</dbReference>
<evidence type="ECO:0000313" key="2">
    <source>
        <dbReference type="Proteomes" id="UP000887581"/>
    </source>
</evidence>